<dbReference type="EMBL" id="JAAIUW010000001">
    <property type="protein sequence ID" value="KAF7844639.1"/>
    <property type="molecule type" value="Genomic_DNA"/>
</dbReference>
<organism evidence="1 2">
    <name type="scientific">Senna tora</name>
    <dbReference type="NCBI Taxonomy" id="362788"/>
    <lineage>
        <taxon>Eukaryota</taxon>
        <taxon>Viridiplantae</taxon>
        <taxon>Streptophyta</taxon>
        <taxon>Embryophyta</taxon>
        <taxon>Tracheophyta</taxon>
        <taxon>Spermatophyta</taxon>
        <taxon>Magnoliopsida</taxon>
        <taxon>eudicotyledons</taxon>
        <taxon>Gunneridae</taxon>
        <taxon>Pentapetalae</taxon>
        <taxon>rosids</taxon>
        <taxon>fabids</taxon>
        <taxon>Fabales</taxon>
        <taxon>Fabaceae</taxon>
        <taxon>Caesalpinioideae</taxon>
        <taxon>Cassia clade</taxon>
        <taxon>Senna</taxon>
    </lineage>
</organism>
<name>A0A834XHW4_9FABA</name>
<gene>
    <name evidence="1" type="ORF">G2W53_001544</name>
</gene>
<protein>
    <submittedName>
        <fullName evidence="1">Uncharacterized protein</fullName>
    </submittedName>
</protein>
<proteinExistence type="predicted"/>
<comment type="caution">
    <text evidence="1">The sequence shown here is derived from an EMBL/GenBank/DDBJ whole genome shotgun (WGS) entry which is preliminary data.</text>
</comment>
<keyword evidence="2" id="KW-1185">Reference proteome</keyword>
<evidence type="ECO:0000313" key="1">
    <source>
        <dbReference type="EMBL" id="KAF7844639.1"/>
    </source>
</evidence>
<accession>A0A834XHW4</accession>
<dbReference type="AlphaFoldDB" id="A0A834XHW4"/>
<dbReference type="Proteomes" id="UP000634136">
    <property type="component" value="Unassembled WGS sequence"/>
</dbReference>
<sequence length="20" mass="2308">MEEEGGGGHQVPLIRIWRGW</sequence>
<evidence type="ECO:0000313" key="2">
    <source>
        <dbReference type="Proteomes" id="UP000634136"/>
    </source>
</evidence>
<reference evidence="1" key="1">
    <citation type="submission" date="2020-09" db="EMBL/GenBank/DDBJ databases">
        <title>Genome-Enabled Discovery of Anthraquinone Biosynthesis in Senna tora.</title>
        <authorList>
            <person name="Kang S.-H."/>
            <person name="Pandey R.P."/>
            <person name="Lee C.-M."/>
            <person name="Sim J.-S."/>
            <person name="Jeong J.-T."/>
            <person name="Choi B.-S."/>
            <person name="Jung M."/>
            <person name="Ginzburg D."/>
            <person name="Zhao K."/>
            <person name="Won S.Y."/>
            <person name="Oh T.-J."/>
            <person name="Yu Y."/>
            <person name="Kim N.-H."/>
            <person name="Lee O.R."/>
            <person name="Lee T.-H."/>
            <person name="Bashyal P."/>
            <person name="Kim T.-S."/>
            <person name="Lee W.-H."/>
            <person name="Kawkins C."/>
            <person name="Kim C.-K."/>
            <person name="Kim J.S."/>
            <person name="Ahn B.O."/>
            <person name="Rhee S.Y."/>
            <person name="Sohng J.K."/>
        </authorList>
    </citation>
    <scope>NUCLEOTIDE SEQUENCE</scope>
    <source>
        <tissue evidence="1">Leaf</tissue>
    </source>
</reference>